<dbReference type="Gene3D" id="2.60.120.650">
    <property type="entry name" value="Cupin"/>
    <property type="match status" value="1"/>
</dbReference>
<dbReference type="RefSeq" id="WP_345539679.1">
    <property type="nucleotide sequence ID" value="NZ_BAABGJ010000059.1"/>
</dbReference>
<name>A0ABP8I1T3_9BURK</name>
<proteinExistence type="predicted"/>
<keyword evidence="2" id="KW-1185">Reference proteome</keyword>
<dbReference type="Proteomes" id="UP001500975">
    <property type="component" value="Unassembled WGS sequence"/>
</dbReference>
<evidence type="ECO:0008006" key="3">
    <source>
        <dbReference type="Google" id="ProtNLM"/>
    </source>
</evidence>
<sequence length="178" mass="20263">MWKSDYGESAVAQELAPRNPSYGVWVDDPGGFSTYRITPLHHSFHQHPLFQIPALVQLGKELAPFEQCRFMRPGLTPASVIAHDSRHPDGRSIDEFFERLEEPGSSVALYNIEVIPRYQALLDAVVDSMREKVEAEQPDVFRVNGFVFISAPPSVTPFHIDRENNFWLQLHGHKILNV</sequence>
<reference evidence="2" key="1">
    <citation type="journal article" date="2019" name="Int. J. Syst. Evol. Microbiol.">
        <title>The Global Catalogue of Microorganisms (GCM) 10K type strain sequencing project: providing services to taxonomists for standard genome sequencing and annotation.</title>
        <authorList>
            <consortium name="The Broad Institute Genomics Platform"/>
            <consortium name="The Broad Institute Genome Sequencing Center for Infectious Disease"/>
            <person name="Wu L."/>
            <person name="Ma J."/>
        </authorList>
    </citation>
    <scope>NUCLEOTIDE SEQUENCE [LARGE SCALE GENOMIC DNA]</scope>
    <source>
        <strain evidence="2">JCM 17804</strain>
    </source>
</reference>
<gene>
    <name evidence="1" type="ORF">GCM10023165_36440</name>
</gene>
<dbReference type="EMBL" id="BAABGJ010000059">
    <property type="protein sequence ID" value="GAA4349556.1"/>
    <property type="molecule type" value="Genomic_DNA"/>
</dbReference>
<evidence type="ECO:0000313" key="2">
    <source>
        <dbReference type="Proteomes" id="UP001500975"/>
    </source>
</evidence>
<accession>A0ABP8I1T3</accession>
<comment type="caution">
    <text evidence="1">The sequence shown here is derived from an EMBL/GenBank/DDBJ whole genome shotgun (WGS) entry which is preliminary data.</text>
</comment>
<protein>
    <recommendedName>
        <fullName evidence="3">JmjC domain-containing protein</fullName>
    </recommendedName>
</protein>
<dbReference type="SUPFAM" id="SSF51197">
    <property type="entry name" value="Clavaminate synthase-like"/>
    <property type="match status" value="1"/>
</dbReference>
<organism evidence="1 2">
    <name type="scientific">Variovorax defluvii</name>
    <dbReference type="NCBI Taxonomy" id="913761"/>
    <lineage>
        <taxon>Bacteria</taxon>
        <taxon>Pseudomonadati</taxon>
        <taxon>Pseudomonadota</taxon>
        <taxon>Betaproteobacteria</taxon>
        <taxon>Burkholderiales</taxon>
        <taxon>Comamonadaceae</taxon>
        <taxon>Variovorax</taxon>
    </lineage>
</organism>
<evidence type="ECO:0000313" key="1">
    <source>
        <dbReference type="EMBL" id="GAA4349556.1"/>
    </source>
</evidence>